<comment type="catalytic activity">
    <reaction evidence="12">
        <text>(R)-malate + A = oxaloacetate + AH2</text>
        <dbReference type="Rhea" id="RHEA:67460"/>
        <dbReference type="ChEBI" id="CHEBI:13193"/>
        <dbReference type="ChEBI" id="CHEBI:15588"/>
        <dbReference type="ChEBI" id="CHEBI:16452"/>
        <dbReference type="ChEBI" id="CHEBI:17499"/>
    </reaction>
    <physiologicalReaction direction="left-to-right" evidence="12">
        <dbReference type="Rhea" id="RHEA:67461"/>
    </physiologicalReaction>
</comment>
<dbReference type="PROSITE" id="PS51387">
    <property type="entry name" value="FAD_PCMH"/>
    <property type="match status" value="1"/>
</dbReference>
<dbReference type="InterPro" id="IPR004113">
    <property type="entry name" value="FAD-bd_oxidored_4_C"/>
</dbReference>
<evidence type="ECO:0000313" key="14">
    <source>
        <dbReference type="Proteomes" id="UP000504606"/>
    </source>
</evidence>
<dbReference type="EC" id="1.1.99.39" evidence="9"/>
<protein>
    <recommendedName>
        <fullName evidence="10">D-2-hydroxyglutarate dehydrogenase, mitochondrial</fullName>
        <ecNumber evidence="9">1.1.99.39</ecNumber>
    </recommendedName>
</protein>
<dbReference type="OrthoDB" id="5332616at2759"/>
<comment type="subunit">
    <text evidence="4">Homodimer.</text>
</comment>
<dbReference type="GO" id="GO:0051990">
    <property type="term" value="F:(R)-2-hydroxyglutarate dehydrogenase activity"/>
    <property type="evidence" value="ECO:0007669"/>
    <property type="project" value="UniProtKB-EC"/>
</dbReference>
<comment type="subcellular location">
    <subcellularLocation>
        <location evidence="2">Peroxisome</location>
    </subcellularLocation>
</comment>
<dbReference type="InterPro" id="IPR006094">
    <property type="entry name" value="Oxid_FAD_bind_N"/>
</dbReference>
<comment type="cofactor">
    <cofactor evidence="1">
        <name>FAD</name>
        <dbReference type="ChEBI" id="CHEBI:57692"/>
    </cofactor>
</comment>
<dbReference type="AlphaFoldDB" id="A0A6J1TS74"/>
<dbReference type="Gene3D" id="3.30.43.10">
    <property type="entry name" value="Uridine Diphospho-n-acetylenolpyruvylglucosamine Reductase, domain 2"/>
    <property type="match status" value="1"/>
</dbReference>
<dbReference type="PANTHER" id="PTHR43716:SF1">
    <property type="entry name" value="D-2-HYDROXYGLUTARATE DEHYDROGENASE, MITOCHONDRIAL"/>
    <property type="match status" value="1"/>
</dbReference>
<organism evidence="14 15">
    <name type="scientific">Frankliniella occidentalis</name>
    <name type="common">Western flower thrips</name>
    <name type="synonym">Euthrips occidentalis</name>
    <dbReference type="NCBI Taxonomy" id="133901"/>
    <lineage>
        <taxon>Eukaryota</taxon>
        <taxon>Metazoa</taxon>
        <taxon>Ecdysozoa</taxon>
        <taxon>Arthropoda</taxon>
        <taxon>Hexapoda</taxon>
        <taxon>Insecta</taxon>
        <taxon>Pterygota</taxon>
        <taxon>Neoptera</taxon>
        <taxon>Paraneoptera</taxon>
        <taxon>Thysanoptera</taxon>
        <taxon>Terebrantia</taxon>
        <taxon>Thripoidea</taxon>
        <taxon>Thripidae</taxon>
        <taxon>Frankliniella</taxon>
    </lineage>
</organism>
<evidence type="ECO:0000256" key="6">
    <source>
        <dbReference type="ARBA" id="ARBA00022827"/>
    </source>
</evidence>
<reference evidence="15" key="1">
    <citation type="submission" date="2025-08" db="UniProtKB">
        <authorList>
            <consortium name="RefSeq"/>
        </authorList>
    </citation>
    <scope>IDENTIFICATION</scope>
    <source>
        <tissue evidence="15">Whole organism</tissue>
    </source>
</reference>
<evidence type="ECO:0000256" key="2">
    <source>
        <dbReference type="ARBA" id="ARBA00004275"/>
    </source>
</evidence>
<dbReference type="InterPro" id="IPR016169">
    <property type="entry name" value="FAD-bd_PCMH_sub2"/>
</dbReference>
<dbReference type="InterPro" id="IPR016171">
    <property type="entry name" value="Vanillyl_alc_oxidase_C-sub2"/>
</dbReference>
<keyword evidence="5" id="KW-0285">Flavoprotein</keyword>
<dbReference type="Pfam" id="PF02913">
    <property type="entry name" value="FAD-oxidase_C"/>
    <property type="match status" value="1"/>
</dbReference>
<keyword evidence="8" id="KW-0576">Peroxisome</keyword>
<dbReference type="SUPFAM" id="SSF56176">
    <property type="entry name" value="FAD-binding/transporter-associated domain-like"/>
    <property type="match status" value="1"/>
</dbReference>
<comment type="function">
    <text evidence="11">Catalyzes the oxidation of D-2-hydroxyglutarate (D-2-HG) to alpha-ketoglutarate. Also catalyzes the oxidation of other D-2-hydroxyacids, such as D-malate (D-MAL) and D-lactate (D-LAC). Exhibits high activities towards D-2-HG and D-MAL but a very weak activity towards D-LAC.</text>
</comment>
<evidence type="ECO:0000256" key="11">
    <source>
        <dbReference type="ARBA" id="ARBA00045410"/>
    </source>
</evidence>
<evidence type="ECO:0000256" key="3">
    <source>
        <dbReference type="ARBA" id="ARBA00008000"/>
    </source>
</evidence>
<dbReference type="InterPro" id="IPR036318">
    <property type="entry name" value="FAD-bd_PCMH-like_sf"/>
</dbReference>
<dbReference type="GO" id="GO:0071949">
    <property type="term" value="F:FAD binding"/>
    <property type="evidence" value="ECO:0007669"/>
    <property type="project" value="InterPro"/>
</dbReference>
<evidence type="ECO:0000256" key="9">
    <source>
        <dbReference type="ARBA" id="ARBA00039003"/>
    </source>
</evidence>
<dbReference type="FunFam" id="1.10.45.10:FF:000001">
    <property type="entry name" value="D-lactate dehydrogenase mitochondrial"/>
    <property type="match status" value="1"/>
</dbReference>
<dbReference type="GeneID" id="113217726"/>
<feature type="domain" description="FAD-binding PCMH-type" evidence="13">
    <location>
        <begin position="69"/>
        <end position="248"/>
    </location>
</feature>
<dbReference type="RefSeq" id="XP_026293536.1">
    <property type="nucleotide sequence ID" value="XM_026437751.2"/>
</dbReference>
<dbReference type="GO" id="GO:0005777">
    <property type="term" value="C:peroxisome"/>
    <property type="evidence" value="ECO:0007669"/>
    <property type="project" value="UniProtKB-SubCell"/>
</dbReference>
<dbReference type="InterPro" id="IPR051264">
    <property type="entry name" value="FAD-oxidored/transferase_4"/>
</dbReference>
<sequence length="503" mass="55105">MEKGRKIVNGADAALPDFTTDRFPHLERGDFAVLSDEHLRFFEDLLGKENVVTDPVKVAAHNIDWDRHARGQGNVVLKPATTQQVTDVLAFCNAERLAVTPQGGNTGLVWGSVPVFDEIILSTQRLNEILSFDEVSGVLTCQSGCILGDLDAYVRKRGFIVPLDLGAKGKCHIGGNLSTNAGGVRLVRYGSLHGSVLGVEAVRADGTVIRLMNTLRKDNSGFHLKHMFIGSEGTLGVITQVAIQCSVAPAAEHVLFLGVPSFSRVVDAFRAARQALGETMSACEMMDGECMRVVVDKLGYRNPLQDDHPFYVLVETNGSDAQHDREKIAKLLEAVRSSGVATDGVLASSEAEMRTLWETRLRVGKGLWADGCLYTFDISVPLRMYYDIVPEMTMRLREAGRHVTRVCGFGHMGDSNLHLAVTSPSFDSELLEWMEEFVYEWTSLRSGSVAAEHGVGFKKNRFLHLSKTAPALSLMKDLKDLMDPKGILNPYKVLPLGLTGKSC</sequence>
<evidence type="ECO:0000256" key="8">
    <source>
        <dbReference type="ARBA" id="ARBA00023140"/>
    </source>
</evidence>
<evidence type="ECO:0000256" key="4">
    <source>
        <dbReference type="ARBA" id="ARBA00011738"/>
    </source>
</evidence>
<dbReference type="FunFam" id="3.30.70.2190:FF:000001">
    <property type="entry name" value="D-2-hydroxyglutarate dehydrogenase mitochondrial"/>
    <property type="match status" value="1"/>
</dbReference>
<accession>A0A6J1TS74</accession>
<dbReference type="Proteomes" id="UP000504606">
    <property type="component" value="Unplaced"/>
</dbReference>
<dbReference type="InterPro" id="IPR016164">
    <property type="entry name" value="FAD-linked_Oxase-like_C"/>
</dbReference>
<evidence type="ECO:0000256" key="12">
    <source>
        <dbReference type="ARBA" id="ARBA00049267"/>
    </source>
</evidence>
<dbReference type="Gene3D" id="1.10.45.10">
    <property type="entry name" value="Vanillyl-alcohol Oxidase, Chain A, domain 4"/>
    <property type="match status" value="1"/>
</dbReference>
<dbReference type="KEGG" id="foc:113217726"/>
<comment type="similarity">
    <text evidence="3">Belongs to the FAD-binding oxidoreductase/transferase type 4 family.</text>
</comment>
<evidence type="ECO:0000313" key="15">
    <source>
        <dbReference type="RefSeq" id="XP_026293536.1"/>
    </source>
</evidence>
<dbReference type="GO" id="GO:0005739">
    <property type="term" value="C:mitochondrion"/>
    <property type="evidence" value="ECO:0007669"/>
    <property type="project" value="TreeGrafter"/>
</dbReference>
<dbReference type="PANTHER" id="PTHR43716">
    <property type="entry name" value="D-2-HYDROXYGLUTARATE DEHYDROGENASE, MITOCHONDRIAL"/>
    <property type="match status" value="1"/>
</dbReference>
<keyword evidence="6" id="KW-0274">FAD</keyword>
<evidence type="ECO:0000259" key="13">
    <source>
        <dbReference type="PROSITE" id="PS51387"/>
    </source>
</evidence>
<dbReference type="Gene3D" id="3.30.70.2740">
    <property type="match status" value="1"/>
</dbReference>
<proteinExistence type="inferred from homology"/>
<keyword evidence="7" id="KW-0560">Oxidoreductase</keyword>
<evidence type="ECO:0000256" key="7">
    <source>
        <dbReference type="ARBA" id="ARBA00023002"/>
    </source>
</evidence>
<evidence type="ECO:0000256" key="1">
    <source>
        <dbReference type="ARBA" id="ARBA00001974"/>
    </source>
</evidence>
<keyword evidence="14" id="KW-1185">Reference proteome</keyword>
<dbReference type="SUPFAM" id="SSF55103">
    <property type="entry name" value="FAD-linked oxidases, C-terminal domain"/>
    <property type="match status" value="1"/>
</dbReference>
<dbReference type="Gene3D" id="3.30.70.2190">
    <property type="match status" value="1"/>
</dbReference>
<evidence type="ECO:0000256" key="10">
    <source>
        <dbReference type="ARBA" id="ARBA00039639"/>
    </source>
</evidence>
<dbReference type="Gene3D" id="3.30.465.10">
    <property type="match status" value="1"/>
</dbReference>
<dbReference type="FunFam" id="3.30.465.10:FF:000001">
    <property type="entry name" value="D-2-hydroxyglutarate dehydrogenase, mitochondrial"/>
    <property type="match status" value="1"/>
</dbReference>
<dbReference type="FunFam" id="3.30.43.10:FF:000011">
    <property type="entry name" value="D-lactate dehydrogenase (Cytochrome)"/>
    <property type="match status" value="1"/>
</dbReference>
<dbReference type="Pfam" id="PF01565">
    <property type="entry name" value="FAD_binding_4"/>
    <property type="match status" value="1"/>
</dbReference>
<dbReference type="InterPro" id="IPR016167">
    <property type="entry name" value="FAD-bd_PCMH_sub1"/>
</dbReference>
<name>A0A6J1TS74_FRAOC</name>
<gene>
    <name evidence="15" type="primary">LOC113217726</name>
</gene>
<evidence type="ECO:0000256" key="5">
    <source>
        <dbReference type="ARBA" id="ARBA00022630"/>
    </source>
</evidence>
<dbReference type="InterPro" id="IPR016166">
    <property type="entry name" value="FAD-bd_PCMH"/>
</dbReference>